<keyword evidence="3" id="KW-0687">Ribonucleoprotein</keyword>
<dbReference type="SUPFAM" id="SSF49899">
    <property type="entry name" value="Concanavalin A-like lectins/glucanases"/>
    <property type="match status" value="1"/>
</dbReference>
<dbReference type="PANTHER" id="PTHR11229">
    <property type="entry name" value="50S RIBOSOMAL PROTEIN L3"/>
    <property type="match status" value="1"/>
</dbReference>
<dbReference type="GO" id="GO:0005762">
    <property type="term" value="C:mitochondrial large ribosomal subunit"/>
    <property type="evidence" value="ECO:0007669"/>
    <property type="project" value="TreeGrafter"/>
</dbReference>
<evidence type="ECO:0000256" key="5">
    <source>
        <dbReference type="ARBA" id="ARBA00035396"/>
    </source>
</evidence>
<keyword evidence="2" id="KW-0689">Ribosomal protein</keyword>
<evidence type="ECO:0000256" key="2">
    <source>
        <dbReference type="ARBA" id="ARBA00022980"/>
    </source>
</evidence>
<dbReference type="SUPFAM" id="SSF81383">
    <property type="entry name" value="F-box domain"/>
    <property type="match status" value="1"/>
</dbReference>
<dbReference type="InterPro" id="IPR001810">
    <property type="entry name" value="F-box_dom"/>
</dbReference>
<evidence type="ECO:0000259" key="6">
    <source>
        <dbReference type="PROSITE" id="PS50181"/>
    </source>
</evidence>
<dbReference type="Gene3D" id="2.60.120.920">
    <property type="match status" value="1"/>
</dbReference>
<comment type="similarity">
    <text evidence="1">Belongs to the universal ribosomal protein uL3 family.</text>
</comment>
<evidence type="ECO:0000313" key="7">
    <source>
        <dbReference type="Proteomes" id="UP000050741"/>
    </source>
</evidence>
<dbReference type="InterPro" id="IPR009000">
    <property type="entry name" value="Transl_B-barrel_sf"/>
</dbReference>
<feature type="domain" description="F-box" evidence="6">
    <location>
        <begin position="407"/>
        <end position="455"/>
    </location>
</feature>
<dbReference type="Gene3D" id="2.40.30.10">
    <property type="entry name" value="Translation factors"/>
    <property type="match status" value="2"/>
</dbReference>
<evidence type="ECO:0000256" key="1">
    <source>
        <dbReference type="ARBA" id="ARBA00006540"/>
    </source>
</evidence>
<proteinExistence type="inferred from homology"/>
<accession>A0A183BP84</accession>
<dbReference type="SUPFAM" id="SSF50447">
    <property type="entry name" value="Translation proteins"/>
    <property type="match status" value="1"/>
</dbReference>
<dbReference type="PANTHER" id="PTHR11229:SF8">
    <property type="entry name" value="LARGE RIBOSOMAL SUBUNIT PROTEIN UL3M"/>
    <property type="match status" value="1"/>
</dbReference>
<dbReference type="GO" id="GO:0003735">
    <property type="term" value="F:structural constituent of ribosome"/>
    <property type="evidence" value="ECO:0007669"/>
    <property type="project" value="InterPro"/>
</dbReference>
<dbReference type="InterPro" id="IPR036047">
    <property type="entry name" value="F-box-like_dom_sf"/>
</dbReference>
<dbReference type="AlphaFoldDB" id="A0A183BP84"/>
<organism evidence="7 8">
    <name type="scientific">Globodera pallida</name>
    <name type="common">Potato cyst nematode worm</name>
    <name type="synonym">Heterodera pallida</name>
    <dbReference type="NCBI Taxonomy" id="36090"/>
    <lineage>
        <taxon>Eukaryota</taxon>
        <taxon>Metazoa</taxon>
        <taxon>Ecdysozoa</taxon>
        <taxon>Nematoda</taxon>
        <taxon>Chromadorea</taxon>
        <taxon>Rhabditida</taxon>
        <taxon>Tylenchina</taxon>
        <taxon>Tylenchomorpha</taxon>
        <taxon>Tylenchoidea</taxon>
        <taxon>Heteroderidae</taxon>
        <taxon>Heteroderinae</taxon>
        <taxon>Globodera</taxon>
    </lineage>
</organism>
<protein>
    <recommendedName>
        <fullName evidence="4">Large ribosomal subunit protein uL3m</fullName>
    </recommendedName>
    <alternativeName>
        <fullName evidence="5">39S ribosomal protein L3, mitochondrial</fullName>
    </alternativeName>
</protein>
<dbReference type="InterPro" id="IPR019927">
    <property type="entry name" value="Ribosomal_uL3_bac/org-type"/>
</dbReference>
<name>A0A183BP84_GLOPA</name>
<evidence type="ECO:0000313" key="8">
    <source>
        <dbReference type="WBParaSite" id="GPLIN_000242000"/>
    </source>
</evidence>
<dbReference type="Proteomes" id="UP000050741">
    <property type="component" value="Unassembled WGS sequence"/>
</dbReference>
<dbReference type="Pfam" id="PF05291">
    <property type="entry name" value="Bystin"/>
    <property type="match status" value="1"/>
</dbReference>
<sequence>MSIVVGFLRILATRVGVGVVQLRYSRRRIAPPPWVPAMYHPVRAMLYKADRKLVEQELGLDPGWQPVQKKINSPNETFHLIPGSPNPPDCSQNQYSLDSSKRIGLIGRKIGMTLQWLTDGTRCLCTLIHVPDNCVLSAVDPETWYRHSIAGKHKAFRGVVPTRKRIITVQQMVGVEDYNSIFLTAEYRAMFERAGVPCKKHMAGFIVSEDAVVKPGTKLDVRHFTPGQWITAAGKTIDWGFQGVMHRWGMKGQMNTQCGPTKAHRRVGSIGSKGEARVWPGRRLPGHMGYEWRQMVGVKVLRINPIKQVIYVRGNVPGDINEWILLKDCFVDDKRVEDPPFPTFYSTANTKADNVSQAELGQENLFTITSQDLYDPKMHQEMDPSALYSSQSNVPKRDHHHQRRRKEIAASRLPRTVLVHIFEHLNVAELCAVGRVCRSWKCVVDTNDLELWAYHARSQLPESALSDPYLFTHVASHKDMLRAFKHAWNPLDCSRNAFVRTNGFTVHRQPIAQSTDGIRGKVGVTGGAHCWEFCWEGPLGTTAVVGVATKMRSHQGELPVIWHQTLLAFVERYANDISAEQREALIELTKVHSHHQITSDLLRLLRAAESRNEESEANVPVYARNDEMEF</sequence>
<dbReference type="InterPro" id="IPR043136">
    <property type="entry name" value="B30.2/SPRY_sf"/>
</dbReference>
<dbReference type="SMART" id="SM00256">
    <property type="entry name" value="FBOX"/>
    <property type="match status" value="1"/>
</dbReference>
<dbReference type="WBParaSite" id="GPLIN_000242000">
    <property type="protein sequence ID" value="GPLIN_000242000"/>
    <property type="gene ID" value="GPLIN_000242000"/>
</dbReference>
<dbReference type="Pfam" id="PF12937">
    <property type="entry name" value="F-box-like"/>
    <property type="match status" value="1"/>
</dbReference>
<dbReference type="Gene3D" id="1.20.1280.50">
    <property type="match status" value="1"/>
</dbReference>
<keyword evidence="7" id="KW-1185">Reference proteome</keyword>
<evidence type="ECO:0000256" key="4">
    <source>
        <dbReference type="ARBA" id="ARBA00035209"/>
    </source>
</evidence>
<evidence type="ECO:0000256" key="3">
    <source>
        <dbReference type="ARBA" id="ARBA00023274"/>
    </source>
</evidence>
<dbReference type="InterPro" id="IPR007955">
    <property type="entry name" value="Bystin"/>
</dbReference>
<dbReference type="PROSITE" id="PS50181">
    <property type="entry name" value="FBOX"/>
    <property type="match status" value="1"/>
</dbReference>
<reference evidence="7" key="1">
    <citation type="submission" date="2014-05" db="EMBL/GenBank/DDBJ databases">
        <title>The genome and life-stage specific transcriptomes of Globodera pallida elucidate key aspects of plant parasitism by a cyst nematode.</title>
        <authorList>
            <person name="Cotton J.A."/>
            <person name="Lilley C.J."/>
            <person name="Jones L.M."/>
            <person name="Kikuchi T."/>
            <person name="Reid A.J."/>
            <person name="Thorpe P."/>
            <person name="Tsai I.J."/>
            <person name="Beasley H."/>
            <person name="Blok V."/>
            <person name="Cock P.J.A."/>
            <person name="Van den Akker S.E."/>
            <person name="Holroyd N."/>
            <person name="Hunt M."/>
            <person name="Mantelin S."/>
            <person name="Naghra H."/>
            <person name="Pain A."/>
            <person name="Palomares-Rius J.E."/>
            <person name="Zarowiecki M."/>
            <person name="Berriman M."/>
            <person name="Jones J.T."/>
            <person name="Urwin P.E."/>
        </authorList>
    </citation>
    <scope>NUCLEOTIDE SEQUENCE [LARGE SCALE GENOMIC DNA]</scope>
    <source>
        <strain evidence="7">Lindley</strain>
    </source>
</reference>
<dbReference type="InterPro" id="IPR013320">
    <property type="entry name" value="ConA-like_dom_sf"/>
</dbReference>
<reference evidence="8" key="2">
    <citation type="submission" date="2016-06" db="UniProtKB">
        <authorList>
            <consortium name="WormBaseParasite"/>
        </authorList>
    </citation>
    <scope>IDENTIFICATION</scope>
</reference>
<dbReference type="GO" id="GO:0006412">
    <property type="term" value="P:translation"/>
    <property type="evidence" value="ECO:0007669"/>
    <property type="project" value="InterPro"/>
</dbReference>
<dbReference type="Pfam" id="PF00297">
    <property type="entry name" value="Ribosomal_L3"/>
    <property type="match status" value="1"/>
</dbReference>
<dbReference type="InterPro" id="IPR000597">
    <property type="entry name" value="Ribosomal_uL3"/>
</dbReference>